<comment type="caution">
    <text evidence="2">The sequence shown here is derived from an EMBL/GenBank/DDBJ whole genome shotgun (WGS) entry which is preliminary data.</text>
</comment>
<reference evidence="2 3" key="1">
    <citation type="submission" date="2024-04" db="EMBL/GenBank/DDBJ databases">
        <authorList>
            <person name="Rising A."/>
            <person name="Reimegard J."/>
            <person name="Sonavane S."/>
            <person name="Akerstrom W."/>
            <person name="Nylinder S."/>
            <person name="Hedman E."/>
            <person name="Kallberg Y."/>
        </authorList>
    </citation>
    <scope>NUCLEOTIDE SEQUENCE [LARGE SCALE GENOMIC DNA]</scope>
</reference>
<dbReference type="Proteomes" id="UP001497382">
    <property type="component" value="Unassembled WGS sequence"/>
</dbReference>
<accession>A0AAV1YV68</accession>
<sequence length="187" mass="21346">MVMESFQIGLKCAMEEIKQESDEDGALISSCLILAKKYILFPTNCRRDLKSFKDIIETERKWKYRKKTAKFQQAKLNPAPKIKTCFLINKQKFVNVVAKCIYEEMSNMPTESVNEKSAKKDTLIPDDMNVEAYLSAEDIVPTCYELTKEDIIQSLKNSKDEADESSEDEKAVVADDTHNVTSSKPIK</sequence>
<protein>
    <submittedName>
        <fullName evidence="2">Uncharacterized protein</fullName>
    </submittedName>
</protein>
<proteinExistence type="predicted"/>
<name>A0AAV1YV68_9ARAC</name>
<keyword evidence="3" id="KW-1185">Reference proteome</keyword>
<dbReference type="AlphaFoldDB" id="A0AAV1YV68"/>
<feature type="region of interest" description="Disordered" evidence="1">
    <location>
        <begin position="156"/>
        <end position="187"/>
    </location>
</feature>
<evidence type="ECO:0000313" key="2">
    <source>
        <dbReference type="EMBL" id="CAL1261769.1"/>
    </source>
</evidence>
<evidence type="ECO:0000256" key="1">
    <source>
        <dbReference type="SAM" id="MobiDB-lite"/>
    </source>
</evidence>
<gene>
    <name evidence="2" type="ORF">LARSCL_LOCUS609</name>
</gene>
<feature type="compositionally biased region" description="Basic and acidic residues" evidence="1">
    <location>
        <begin position="168"/>
        <end position="178"/>
    </location>
</feature>
<organism evidence="2 3">
    <name type="scientific">Larinioides sclopetarius</name>
    <dbReference type="NCBI Taxonomy" id="280406"/>
    <lineage>
        <taxon>Eukaryota</taxon>
        <taxon>Metazoa</taxon>
        <taxon>Ecdysozoa</taxon>
        <taxon>Arthropoda</taxon>
        <taxon>Chelicerata</taxon>
        <taxon>Arachnida</taxon>
        <taxon>Araneae</taxon>
        <taxon>Araneomorphae</taxon>
        <taxon>Entelegynae</taxon>
        <taxon>Araneoidea</taxon>
        <taxon>Araneidae</taxon>
        <taxon>Larinioides</taxon>
    </lineage>
</organism>
<dbReference type="EMBL" id="CAXIEN010000003">
    <property type="protein sequence ID" value="CAL1261769.1"/>
    <property type="molecule type" value="Genomic_DNA"/>
</dbReference>
<evidence type="ECO:0000313" key="3">
    <source>
        <dbReference type="Proteomes" id="UP001497382"/>
    </source>
</evidence>